<dbReference type="PANTHER" id="PTHR34824:SF1">
    <property type="entry name" value="HEAT-INDUCIBLE TRANSCRIPTION REPRESSOR HRCA"/>
    <property type="match status" value="1"/>
</dbReference>
<protein>
    <recommendedName>
        <fullName evidence="5">Heat-inducible transcription repressor HrcA</fullName>
    </recommendedName>
</protein>
<dbReference type="InterPro" id="IPR036390">
    <property type="entry name" value="WH_DNA-bd_sf"/>
</dbReference>
<evidence type="ECO:0000256" key="2">
    <source>
        <dbReference type="ARBA" id="ARBA00023015"/>
    </source>
</evidence>
<dbReference type="HAMAP" id="MF_00081">
    <property type="entry name" value="HrcA"/>
    <property type="match status" value="1"/>
</dbReference>
<dbReference type="InterPro" id="IPR021153">
    <property type="entry name" value="HrcA_C"/>
</dbReference>
<keyword evidence="2 5" id="KW-0805">Transcription regulation</keyword>
<dbReference type="PANTHER" id="PTHR34824">
    <property type="entry name" value="HEAT-INDUCIBLE TRANSCRIPTION REPRESSOR HRCA"/>
    <property type="match status" value="1"/>
</dbReference>
<evidence type="ECO:0000256" key="1">
    <source>
        <dbReference type="ARBA" id="ARBA00022491"/>
    </source>
</evidence>
<comment type="similarity">
    <text evidence="5">Belongs to the HrcA family.</text>
</comment>
<evidence type="ECO:0000256" key="5">
    <source>
        <dbReference type="HAMAP-Rule" id="MF_00081"/>
    </source>
</evidence>
<dbReference type="GO" id="GO:0003700">
    <property type="term" value="F:DNA-binding transcription factor activity"/>
    <property type="evidence" value="ECO:0007669"/>
    <property type="project" value="InterPro"/>
</dbReference>
<dbReference type="SUPFAM" id="SSF55781">
    <property type="entry name" value="GAF domain-like"/>
    <property type="match status" value="1"/>
</dbReference>
<dbReference type="Pfam" id="PF01628">
    <property type="entry name" value="HrcA"/>
    <property type="match status" value="1"/>
</dbReference>
<evidence type="ECO:0000259" key="6">
    <source>
        <dbReference type="SMART" id="SM00420"/>
    </source>
</evidence>
<keyword evidence="3 5" id="KW-0346">Stress response</keyword>
<evidence type="ECO:0000256" key="3">
    <source>
        <dbReference type="ARBA" id="ARBA00023016"/>
    </source>
</evidence>
<dbReference type="GO" id="GO:0003677">
    <property type="term" value="F:DNA binding"/>
    <property type="evidence" value="ECO:0007669"/>
    <property type="project" value="InterPro"/>
</dbReference>
<comment type="caution">
    <text evidence="7">The sequence shown here is derived from an EMBL/GenBank/DDBJ whole genome shotgun (WGS) entry which is preliminary data.</text>
</comment>
<comment type="function">
    <text evidence="5">Negative regulator of class I heat shock genes (grpE-dnaK-dnaJ and groELS operons). Prevents heat-shock induction of these operons.</text>
</comment>
<dbReference type="AlphaFoldDB" id="A0A7C4ZS17"/>
<dbReference type="Gene3D" id="1.10.10.10">
    <property type="entry name" value="Winged helix-like DNA-binding domain superfamily/Winged helix DNA-binding domain"/>
    <property type="match status" value="1"/>
</dbReference>
<dbReference type="Proteomes" id="UP000885759">
    <property type="component" value="Unassembled WGS sequence"/>
</dbReference>
<keyword evidence="1 5" id="KW-0678">Repressor</keyword>
<feature type="domain" description="HTH deoR-type" evidence="6">
    <location>
        <begin position="4"/>
        <end position="61"/>
    </location>
</feature>
<organism evidence="7">
    <name type="scientific">Oceanithermus profundus</name>
    <dbReference type="NCBI Taxonomy" id="187137"/>
    <lineage>
        <taxon>Bacteria</taxon>
        <taxon>Thermotogati</taxon>
        <taxon>Deinococcota</taxon>
        <taxon>Deinococci</taxon>
        <taxon>Thermales</taxon>
        <taxon>Thermaceae</taxon>
        <taxon>Oceanithermus</taxon>
    </lineage>
</organism>
<dbReference type="SUPFAM" id="SSF46785">
    <property type="entry name" value="Winged helix' DNA-binding domain"/>
    <property type="match status" value="1"/>
</dbReference>
<dbReference type="EMBL" id="DRPZ01000222">
    <property type="protein sequence ID" value="HGY10120.1"/>
    <property type="molecule type" value="Genomic_DNA"/>
</dbReference>
<keyword evidence="4 5" id="KW-0804">Transcription</keyword>
<dbReference type="PIRSF" id="PIRSF005485">
    <property type="entry name" value="HrcA"/>
    <property type="match status" value="1"/>
</dbReference>
<dbReference type="Pfam" id="PF08220">
    <property type="entry name" value="HTH_DeoR"/>
    <property type="match status" value="1"/>
</dbReference>
<evidence type="ECO:0000256" key="4">
    <source>
        <dbReference type="ARBA" id="ARBA00023163"/>
    </source>
</evidence>
<gene>
    <name evidence="5" type="primary">hrcA</name>
    <name evidence="7" type="ORF">ENK37_08745</name>
</gene>
<dbReference type="InterPro" id="IPR001034">
    <property type="entry name" value="DeoR_HTH"/>
</dbReference>
<evidence type="ECO:0000313" key="7">
    <source>
        <dbReference type="EMBL" id="HGY10120.1"/>
    </source>
</evidence>
<dbReference type="InterPro" id="IPR036388">
    <property type="entry name" value="WH-like_DNA-bd_sf"/>
</dbReference>
<proteinExistence type="inferred from homology"/>
<dbReference type="GO" id="GO:0045892">
    <property type="term" value="P:negative regulation of DNA-templated transcription"/>
    <property type="evidence" value="ECO:0007669"/>
    <property type="project" value="UniProtKB-UniRule"/>
</dbReference>
<accession>A0A7C4ZS17</accession>
<name>A0A7C4ZS17_9DEIN</name>
<sequence length="311" mass="33957">MTERQRRLLHLLTRAYIETGKPVPSRWLAEQLGVSPATVRYDLADLEAAGLIEKPHASAGRVPTRQGFRQYALAQLPPRPLPLDTVERLARVLEGSGTRWPQLAAQMATRLGGYPAVVRLGEPAPPEVLQVHLSNLGGGRLLAVAVLEGGRVLEGVVDLAREHDDAFLEQAERWLRGPYPLAELARRQAPSPQLAELARKLSRAFAALPSERYLEGLGAVLEEPEAQDPEFVRRLLDLIESQPAGPLTPPGRYDVRVGDAPGLSLVQAGFHHEGRQGEIVFVGPLRMRYREALSVAGSLCRALAGEVHRAG</sequence>
<reference evidence="7" key="1">
    <citation type="journal article" date="2020" name="mSystems">
        <title>Genome- and Community-Level Interaction Insights into Carbon Utilization and Element Cycling Functions of Hydrothermarchaeota in Hydrothermal Sediment.</title>
        <authorList>
            <person name="Zhou Z."/>
            <person name="Liu Y."/>
            <person name="Xu W."/>
            <person name="Pan J."/>
            <person name="Luo Z.H."/>
            <person name="Li M."/>
        </authorList>
    </citation>
    <scope>NUCLEOTIDE SEQUENCE [LARGE SCALE GENOMIC DNA]</scope>
    <source>
        <strain evidence="7">HyVt-570</strain>
    </source>
</reference>
<dbReference type="SMART" id="SM00420">
    <property type="entry name" value="HTH_DEOR"/>
    <property type="match status" value="1"/>
</dbReference>
<dbReference type="InterPro" id="IPR002571">
    <property type="entry name" value="HrcA"/>
</dbReference>